<dbReference type="GO" id="GO:0016614">
    <property type="term" value="F:oxidoreductase activity, acting on CH-OH group of donors"/>
    <property type="evidence" value="ECO:0007669"/>
    <property type="project" value="InterPro"/>
</dbReference>
<dbReference type="InterPro" id="IPR036188">
    <property type="entry name" value="FAD/NAD-bd_sf"/>
</dbReference>
<gene>
    <name evidence="7" type="ORF">SISNIDRAFT_455505</name>
</gene>
<dbReference type="Pfam" id="PF05199">
    <property type="entry name" value="GMC_oxred_C"/>
    <property type="match status" value="1"/>
</dbReference>
<feature type="active site" description="Proton acceptor" evidence="5">
    <location>
        <position position="577"/>
    </location>
</feature>
<dbReference type="Gene3D" id="3.50.50.60">
    <property type="entry name" value="FAD/NAD(P)-binding domain"/>
    <property type="match status" value="1"/>
</dbReference>
<evidence type="ECO:0000313" key="7">
    <source>
        <dbReference type="EMBL" id="KZS92345.1"/>
    </source>
</evidence>
<dbReference type="AlphaFoldDB" id="A0A164TGI9"/>
<dbReference type="PROSITE" id="PS00624">
    <property type="entry name" value="GMC_OXRED_2"/>
    <property type="match status" value="1"/>
</dbReference>
<reference evidence="7 8" key="1">
    <citation type="journal article" date="2016" name="Mol. Biol. Evol.">
        <title>Comparative Genomics of Early-Diverging Mushroom-Forming Fungi Provides Insights into the Origins of Lignocellulose Decay Capabilities.</title>
        <authorList>
            <person name="Nagy L.G."/>
            <person name="Riley R."/>
            <person name="Tritt A."/>
            <person name="Adam C."/>
            <person name="Daum C."/>
            <person name="Floudas D."/>
            <person name="Sun H."/>
            <person name="Yadav J.S."/>
            <person name="Pangilinan J."/>
            <person name="Larsson K.H."/>
            <person name="Matsuura K."/>
            <person name="Barry K."/>
            <person name="Labutti K."/>
            <person name="Kuo R."/>
            <person name="Ohm R.A."/>
            <person name="Bhattacharya S.S."/>
            <person name="Shirouzu T."/>
            <person name="Yoshinaga Y."/>
            <person name="Martin F.M."/>
            <person name="Grigoriev I.V."/>
            <person name="Hibbett D.S."/>
        </authorList>
    </citation>
    <scope>NUCLEOTIDE SEQUENCE [LARGE SCALE GENOMIC DNA]</scope>
    <source>
        <strain evidence="7 8">HHB9708</strain>
    </source>
</reference>
<dbReference type="InterPro" id="IPR007867">
    <property type="entry name" value="GMC_OxRtase_C"/>
</dbReference>
<feature type="active site" description="Proton donor" evidence="5">
    <location>
        <position position="534"/>
    </location>
</feature>
<evidence type="ECO:0000256" key="1">
    <source>
        <dbReference type="ARBA" id="ARBA00001974"/>
    </source>
</evidence>
<evidence type="ECO:0000256" key="2">
    <source>
        <dbReference type="ARBA" id="ARBA00010790"/>
    </source>
</evidence>
<accession>A0A164TGI9</accession>
<dbReference type="SUPFAM" id="SSF51905">
    <property type="entry name" value="FAD/NAD(P)-binding domain"/>
    <property type="match status" value="1"/>
</dbReference>
<dbReference type="Pfam" id="PF00732">
    <property type="entry name" value="GMC_oxred_N"/>
    <property type="match status" value="1"/>
</dbReference>
<comment type="similarity">
    <text evidence="2">Belongs to the GMC oxidoreductase family.</text>
</comment>
<keyword evidence="8" id="KW-1185">Reference proteome</keyword>
<dbReference type="OrthoDB" id="269227at2759"/>
<dbReference type="Gene3D" id="3.30.560.10">
    <property type="entry name" value="Glucose Oxidase, domain 3"/>
    <property type="match status" value="1"/>
</dbReference>
<dbReference type="SUPFAM" id="SSF54373">
    <property type="entry name" value="FAD-linked reductases, C-terminal domain"/>
    <property type="match status" value="1"/>
</dbReference>
<dbReference type="PANTHER" id="PTHR11552:SF147">
    <property type="entry name" value="CHOLINE DEHYDROGENASE, MITOCHONDRIAL"/>
    <property type="match status" value="1"/>
</dbReference>
<dbReference type="Proteomes" id="UP000076722">
    <property type="component" value="Unassembled WGS sequence"/>
</dbReference>
<dbReference type="EMBL" id="KV419410">
    <property type="protein sequence ID" value="KZS92345.1"/>
    <property type="molecule type" value="Genomic_DNA"/>
</dbReference>
<dbReference type="InterPro" id="IPR000172">
    <property type="entry name" value="GMC_OxRdtase_N"/>
</dbReference>
<dbReference type="STRING" id="1314777.A0A164TGI9"/>
<comment type="cofactor">
    <cofactor evidence="1">
        <name>FAD</name>
        <dbReference type="ChEBI" id="CHEBI:57692"/>
    </cofactor>
</comment>
<evidence type="ECO:0000256" key="3">
    <source>
        <dbReference type="ARBA" id="ARBA00022630"/>
    </source>
</evidence>
<evidence type="ECO:0000259" key="6">
    <source>
        <dbReference type="PROSITE" id="PS00624"/>
    </source>
</evidence>
<feature type="domain" description="Glucose-methanol-choline oxidoreductase N-terminal" evidence="6">
    <location>
        <begin position="285"/>
        <end position="299"/>
    </location>
</feature>
<evidence type="ECO:0000256" key="4">
    <source>
        <dbReference type="ARBA" id="ARBA00022827"/>
    </source>
</evidence>
<keyword evidence="4" id="KW-0274">FAD</keyword>
<sequence length="601" mass="65061">MGSDSTLVNVSTVSHRQFDYVIVGGGTAGCVLANRLSEDPSISVLLVEAGKSHKDELFSKIPLTFGKLFKGQHDWNYETTPQAALDGRKLFWPRGKMLGGCSSINAMMYHHAAPQDFDQWATDAPGWSYATMRPYFRKSEKYTSNALHADINPSHRGTDGLWHTGYPPRPKVCDDVLESFKAVGVPYNPDFNTPAGTLGANHFPGFIDARGQRSSAATAYITPLLKKSRKNLRIVLQATTTRLLFSTDSAKVIGVELANTPSAGKPAGPERFVVFAGREVIVSAGAINTPQILKLSGLGPESELKRHGIPVIRDIPQLGYNLMDHIMSGAIPFRAVPKTSLDYLGTPLGSLIPLVRWLATGGGMLGALVGAGAAFVRSDDESLPYGSEASLGIATQDVASGPGAPDIEILWAPMAFIDHGFQPAPPGTEVISLAPTLLRPVSRGKVTLASSDPFSSPIMDANYFAEPNDMNVLIKAVRLSLRVARSDPLRRRLDFRPRSQDPNDVFWLGDSDPDTITDSEIREWIKSHCETLYHPVGTARMGSSPETSVVDPSLRVHGFENLRIVDASVFPHQISGHPTATVIAIAERMADVIKAQYFAKA</sequence>
<dbReference type="GO" id="GO:0050660">
    <property type="term" value="F:flavin adenine dinucleotide binding"/>
    <property type="evidence" value="ECO:0007669"/>
    <property type="project" value="InterPro"/>
</dbReference>
<protein>
    <submittedName>
        <fullName evidence="7">GMC oxidoreductase</fullName>
    </submittedName>
</protein>
<proteinExistence type="inferred from homology"/>
<dbReference type="InterPro" id="IPR012132">
    <property type="entry name" value="GMC_OxRdtase"/>
</dbReference>
<evidence type="ECO:0000256" key="5">
    <source>
        <dbReference type="PIRSR" id="PIRSR000137-1"/>
    </source>
</evidence>
<keyword evidence="3" id="KW-0285">Flavoprotein</keyword>
<name>A0A164TGI9_9AGAM</name>
<organism evidence="7 8">
    <name type="scientific">Sistotremastrum niveocremeum HHB9708</name>
    <dbReference type="NCBI Taxonomy" id="1314777"/>
    <lineage>
        <taxon>Eukaryota</taxon>
        <taxon>Fungi</taxon>
        <taxon>Dikarya</taxon>
        <taxon>Basidiomycota</taxon>
        <taxon>Agaricomycotina</taxon>
        <taxon>Agaricomycetes</taxon>
        <taxon>Sistotremastrales</taxon>
        <taxon>Sistotremastraceae</taxon>
        <taxon>Sertulicium</taxon>
        <taxon>Sertulicium niveocremeum</taxon>
    </lineage>
</organism>
<evidence type="ECO:0000313" key="8">
    <source>
        <dbReference type="Proteomes" id="UP000076722"/>
    </source>
</evidence>
<dbReference type="PIRSF" id="PIRSF000137">
    <property type="entry name" value="Alcohol_oxidase"/>
    <property type="match status" value="1"/>
</dbReference>
<dbReference type="PANTHER" id="PTHR11552">
    <property type="entry name" value="GLUCOSE-METHANOL-CHOLINE GMC OXIDOREDUCTASE"/>
    <property type="match status" value="1"/>
</dbReference>